<evidence type="ECO:0000313" key="10">
    <source>
        <dbReference type="EMBL" id="MBS1258379.1"/>
    </source>
</evidence>
<evidence type="ECO:0000256" key="4">
    <source>
        <dbReference type="ARBA" id="ARBA00022857"/>
    </source>
</evidence>
<protein>
    <recommendedName>
        <fullName evidence="7">Glucose-6-phosphate 1-dehydrogenase</fullName>
        <shortName evidence="7">G6PD</shortName>
        <ecNumber evidence="7">1.1.1.49</ecNumber>
    </recommendedName>
</protein>
<dbReference type="GO" id="GO:0009051">
    <property type="term" value="P:pentose-phosphate shunt, oxidative branch"/>
    <property type="evidence" value="ECO:0007669"/>
    <property type="project" value="TreeGrafter"/>
</dbReference>
<evidence type="ECO:0000256" key="1">
    <source>
        <dbReference type="ARBA" id="ARBA00004937"/>
    </source>
</evidence>
<dbReference type="GO" id="GO:0004345">
    <property type="term" value="F:glucose-6-phosphate dehydrogenase activity"/>
    <property type="evidence" value="ECO:0007669"/>
    <property type="project" value="UniProtKB-UniRule"/>
</dbReference>
<feature type="binding site" evidence="7">
    <location>
        <begin position="13"/>
        <end position="20"/>
    </location>
    <ligand>
        <name>NADP(+)</name>
        <dbReference type="ChEBI" id="CHEBI:58349"/>
    </ligand>
</feature>
<feature type="binding site" evidence="7">
    <location>
        <position position="248"/>
    </location>
    <ligand>
        <name>substrate</name>
    </ligand>
</feature>
<dbReference type="EC" id="1.1.1.49" evidence="7"/>
<comment type="pathway">
    <text evidence="1 7">Carbohydrate degradation; pentose phosphate pathway; D-ribulose 5-phosphate from D-glucose 6-phosphate (oxidative stage): step 1/3.</text>
</comment>
<accession>A0A941W2M0</accession>
<sequence length="510" mass="57322">MKKAEHATIVIFGASGDLTKRKLIPALFQLAKDGLLTEKTTIVGFARREKSHEQFRVEIEDALVEFSRSKPEAGSGELKVFSSSCYYQTGNYDSSKSFHNLKELIDKLDEERGIDSAKANRLFYLSTPPSVFSGIVAMLGQSGHISDPNDRSRWTRAIVEKPFGRDLETACALNKGLSSVLDESQIYRIDHYLGKETVQNIMAFRFGNSIFEPLWNRRYVSHVHITVAEAVCVEGRGGYYDNSGALRDMVQNHMLQLLALIAMEPPASFAPDAVRDEKVKLLSAIPPIEMHEVNECSVRGQYAAGTINGKLIPDYLREGGVKPSSVTETFVALKLHVDNWRWAGVPFYLRTGKALTERLTEVNIEFRQPPLALFSHIKDDEAIEERGRMKPNMLSLRVQPNEGIRLSIGMKVPGPKMILEPKDMEFCYENVFDIEPPGAYERLILDAILGDSTLFIRQDEVEVAWTLVNGILEGWANEELPHIHLYRAGTWGPYAADEFIDNDIRKTGAL</sequence>
<feature type="binding site" evidence="7">
    <location>
        <position position="195"/>
    </location>
    <ligand>
        <name>substrate</name>
    </ligand>
</feature>
<comment type="caution">
    <text evidence="10">The sequence shown here is derived from an EMBL/GenBank/DDBJ whole genome shotgun (WGS) entry which is preliminary data.</text>
</comment>
<dbReference type="PROSITE" id="PS00069">
    <property type="entry name" value="G6P_DEHYDROGENASE"/>
    <property type="match status" value="1"/>
</dbReference>
<evidence type="ECO:0000256" key="3">
    <source>
        <dbReference type="ARBA" id="ARBA00022526"/>
    </source>
</evidence>
<keyword evidence="4 7" id="KW-0521">NADP</keyword>
<dbReference type="GO" id="GO:0050661">
    <property type="term" value="F:NADP binding"/>
    <property type="evidence" value="ECO:0007669"/>
    <property type="project" value="UniProtKB-UniRule"/>
</dbReference>
<dbReference type="Gene3D" id="3.30.360.10">
    <property type="entry name" value="Dihydrodipicolinate Reductase, domain 2"/>
    <property type="match status" value="1"/>
</dbReference>
<evidence type="ECO:0000256" key="5">
    <source>
        <dbReference type="ARBA" id="ARBA00023002"/>
    </source>
</evidence>
<dbReference type="SUPFAM" id="SSF51735">
    <property type="entry name" value="NAD(P)-binding Rossmann-fold domains"/>
    <property type="match status" value="1"/>
</dbReference>
<keyword evidence="5 7" id="KW-0560">Oxidoreductase</keyword>
<dbReference type="AlphaFoldDB" id="A0A941W2M0"/>
<evidence type="ECO:0000259" key="9">
    <source>
        <dbReference type="Pfam" id="PF02781"/>
    </source>
</evidence>
<feature type="binding site" evidence="7">
    <location>
        <position position="229"/>
    </location>
    <ligand>
        <name>substrate</name>
    </ligand>
</feature>
<proteinExistence type="inferred from homology"/>
<dbReference type="InterPro" id="IPR001282">
    <property type="entry name" value="G6P_DH"/>
</dbReference>
<feature type="binding site" evidence="7">
    <location>
        <position position="161"/>
    </location>
    <ligand>
        <name>NADP(+)</name>
        <dbReference type="ChEBI" id="CHEBI:58349"/>
    </ligand>
</feature>
<feature type="binding site" evidence="7">
    <location>
        <position position="191"/>
    </location>
    <ligand>
        <name>substrate</name>
    </ligand>
</feature>
<comment type="similarity">
    <text evidence="2 7">Belongs to the glucose-6-phosphate dehydrogenase family.</text>
</comment>
<evidence type="ECO:0000256" key="2">
    <source>
        <dbReference type="ARBA" id="ARBA00009975"/>
    </source>
</evidence>
<dbReference type="PIRSF" id="PIRSF000110">
    <property type="entry name" value="G6PD"/>
    <property type="match status" value="1"/>
</dbReference>
<comment type="catalytic activity">
    <reaction evidence="7">
        <text>D-glucose 6-phosphate + NADP(+) = 6-phospho-D-glucono-1,5-lactone + NADPH + H(+)</text>
        <dbReference type="Rhea" id="RHEA:15841"/>
        <dbReference type="ChEBI" id="CHEBI:15378"/>
        <dbReference type="ChEBI" id="CHEBI:57783"/>
        <dbReference type="ChEBI" id="CHEBI:57955"/>
        <dbReference type="ChEBI" id="CHEBI:58349"/>
        <dbReference type="ChEBI" id="CHEBI:61548"/>
        <dbReference type="EC" id="1.1.1.49"/>
    </reaction>
</comment>
<reference evidence="10" key="1">
    <citation type="journal article" date="2021" name="ISME J.">
        <title>Fine-scale metabolic discontinuity in a stratified prokaryote microbiome of a Red Sea deep halocline.</title>
        <authorList>
            <person name="Michoud G."/>
            <person name="Ngugi D.K."/>
            <person name="Barozzi A."/>
            <person name="Merlino G."/>
            <person name="Calleja M.L."/>
            <person name="Delgado-Huertas A."/>
            <person name="Moran X.A.G."/>
            <person name="Daffonchio D."/>
        </authorList>
    </citation>
    <scope>NUCLEOTIDE SEQUENCE</scope>
    <source>
        <strain evidence="10">SuakinDeep_MAG55_1</strain>
    </source>
</reference>
<evidence type="ECO:0000256" key="6">
    <source>
        <dbReference type="ARBA" id="ARBA00023277"/>
    </source>
</evidence>
<dbReference type="InterPro" id="IPR022674">
    <property type="entry name" value="G6P_DH_NAD-bd"/>
</dbReference>
<dbReference type="NCBIfam" id="TIGR00871">
    <property type="entry name" value="zwf"/>
    <property type="match status" value="1"/>
</dbReference>
<organism evidence="10 11">
    <name type="scientific">Candidatus Scalindua arabica</name>
    <dbReference type="NCBI Taxonomy" id="1127984"/>
    <lineage>
        <taxon>Bacteria</taxon>
        <taxon>Pseudomonadati</taxon>
        <taxon>Planctomycetota</taxon>
        <taxon>Candidatus Brocadiia</taxon>
        <taxon>Candidatus Brocadiales</taxon>
        <taxon>Candidatus Scalinduaceae</taxon>
        <taxon>Candidatus Scalindua</taxon>
    </lineage>
</organism>
<evidence type="ECO:0000313" key="11">
    <source>
        <dbReference type="Proteomes" id="UP000722750"/>
    </source>
</evidence>
<dbReference type="GO" id="GO:0006006">
    <property type="term" value="P:glucose metabolic process"/>
    <property type="evidence" value="ECO:0007669"/>
    <property type="project" value="UniProtKB-KW"/>
</dbReference>
<gene>
    <name evidence="7" type="primary">zwf</name>
    <name evidence="10" type="ORF">MAG551_01438</name>
</gene>
<evidence type="ECO:0000256" key="7">
    <source>
        <dbReference type="HAMAP-Rule" id="MF_00966"/>
    </source>
</evidence>
<dbReference type="SUPFAM" id="SSF55347">
    <property type="entry name" value="Glyceraldehyde-3-phosphate dehydrogenase-like, C-terminal domain"/>
    <property type="match status" value="1"/>
</dbReference>
<dbReference type="InterPro" id="IPR022675">
    <property type="entry name" value="G6P_DH_C"/>
</dbReference>
<dbReference type="Pfam" id="PF02781">
    <property type="entry name" value="G6PD_C"/>
    <property type="match status" value="1"/>
</dbReference>
<comment type="caution">
    <text evidence="7">Lacks conserved residue(s) required for the propagation of feature annotation.</text>
</comment>
<dbReference type="PRINTS" id="PR00079">
    <property type="entry name" value="G6PDHDRGNASE"/>
</dbReference>
<dbReference type="InterPro" id="IPR019796">
    <property type="entry name" value="G6P_DH_AS"/>
</dbReference>
<comment type="function">
    <text evidence="7">Catalyzes the oxidation of glucose 6-phosphate to 6-phosphogluconolactone.</text>
</comment>
<dbReference type="Proteomes" id="UP000722750">
    <property type="component" value="Unassembled WGS sequence"/>
</dbReference>
<dbReference type="PANTHER" id="PTHR23429:SF0">
    <property type="entry name" value="GLUCOSE-6-PHOSPHATE 1-DEHYDROGENASE"/>
    <property type="match status" value="1"/>
</dbReference>
<dbReference type="Pfam" id="PF00479">
    <property type="entry name" value="G6PD_N"/>
    <property type="match status" value="1"/>
</dbReference>
<feature type="active site" description="Proton acceptor" evidence="7">
    <location>
        <position position="253"/>
    </location>
</feature>
<dbReference type="Gene3D" id="3.40.50.720">
    <property type="entry name" value="NAD(P)-binding Rossmann-like Domain"/>
    <property type="match status" value="1"/>
</dbReference>
<feature type="domain" description="Glucose-6-phosphate dehydrogenase NAD-binding" evidence="8">
    <location>
        <begin position="10"/>
        <end position="200"/>
    </location>
</feature>
<feature type="binding site" evidence="7">
    <location>
        <position position="47"/>
    </location>
    <ligand>
        <name>NADP(+)</name>
        <dbReference type="ChEBI" id="CHEBI:58349"/>
    </ligand>
</feature>
<keyword evidence="3 7" id="KW-0313">Glucose metabolism</keyword>
<evidence type="ECO:0000259" key="8">
    <source>
        <dbReference type="Pfam" id="PF00479"/>
    </source>
</evidence>
<feature type="binding site" evidence="7">
    <location>
        <position position="353"/>
    </location>
    <ligand>
        <name>substrate</name>
    </ligand>
</feature>
<dbReference type="EMBL" id="JAANXD010000059">
    <property type="protein sequence ID" value="MBS1258379.1"/>
    <property type="molecule type" value="Genomic_DNA"/>
</dbReference>
<feature type="domain" description="Glucose-6-phosphate dehydrogenase C-terminal" evidence="9">
    <location>
        <begin position="202"/>
        <end position="504"/>
    </location>
</feature>
<dbReference type="HAMAP" id="MF_00966">
    <property type="entry name" value="G6PD"/>
    <property type="match status" value="1"/>
</dbReference>
<keyword evidence="6 7" id="KW-0119">Carbohydrate metabolism</keyword>
<name>A0A941W2M0_9BACT</name>
<dbReference type="PANTHER" id="PTHR23429">
    <property type="entry name" value="GLUCOSE-6-PHOSPHATE 1-DEHYDROGENASE G6PD"/>
    <property type="match status" value="1"/>
</dbReference>
<dbReference type="InterPro" id="IPR036291">
    <property type="entry name" value="NAD(P)-bd_dom_sf"/>
</dbReference>
<dbReference type="GO" id="GO:0005829">
    <property type="term" value="C:cytosol"/>
    <property type="evidence" value="ECO:0007669"/>
    <property type="project" value="TreeGrafter"/>
</dbReference>